<name>A0ABS8N704_9CLOT</name>
<dbReference type="Gene3D" id="2.60.120.700">
    <property type="entry name" value="Peptidase G1"/>
    <property type="match status" value="1"/>
</dbReference>
<keyword evidence="3" id="KW-1185">Reference proteome</keyword>
<dbReference type="PANTHER" id="PTHR37536">
    <property type="entry name" value="PUTATIVE (AFU_ORTHOLOGUE AFUA_3G02970)-RELATED"/>
    <property type="match status" value="1"/>
</dbReference>
<gene>
    <name evidence="2" type="ORF">LN736_12075</name>
</gene>
<evidence type="ECO:0000313" key="2">
    <source>
        <dbReference type="EMBL" id="MCC9295596.1"/>
    </source>
</evidence>
<dbReference type="Proteomes" id="UP001165422">
    <property type="component" value="Unassembled WGS sequence"/>
</dbReference>
<dbReference type="InterPro" id="IPR013320">
    <property type="entry name" value="ConA-like_dom_sf"/>
</dbReference>
<proteinExistence type="predicted"/>
<dbReference type="SUPFAM" id="SSF49899">
    <property type="entry name" value="Concanavalin A-like lectins/glucanases"/>
    <property type="match status" value="1"/>
</dbReference>
<accession>A0ABS8N704</accession>
<dbReference type="EMBL" id="JAJJPB010000015">
    <property type="protein sequence ID" value="MCC9295596.1"/>
    <property type="molecule type" value="Genomic_DNA"/>
</dbReference>
<evidence type="ECO:0000256" key="1">
    <source>
        <dbReference type="SAM" id="SignalP"/>
    </source>
</evidence>
<dbReference type="Pfam" id="PF01828">
    <property type="entry name" value="Peptidase_A4"/>
    <property type="match status" value="1"/>
</dbReference>
<sequence>MKNILKKLQILLLALFVVLGSGAGSAIAKEQFGDTYRGSYILSNYFPKRNITHSIYNYQPQNTINRVNLPASTEKSGNWAGYIAVPVSQNNTYTSVSGSWTVPNITSNRQNASTAQWIGLGGVNSEDLLQMGTIEEIQNGQPIVEVFWEKLPDAAQNIVSIPIGSTISVTISKASNSTWNLTFTATTPKGEAVTKTISTTLDSSYEQKIGTSAEWISEDPANQNNQLLPLANADEVKYQSAKVNGNSLSDSSNKIHPVAMISNGGNIAIYPSEIGADGESFTTTTNSSYNNNINSISNFRHRSDNLSKHISRYPGDYSHYRQPAAAAAY</sequence>
<feature type="chain" id="PRO_5046661800" evidence="1">
    <location>
        <begin position="29"/>
        <end position="329"/>
    </location>
</feature>
<reference evidence="2" key="1">
    <citation type="submission" date="2021-11" db="EMBL/GenBank/DDBJ databases">
        <authorList>
            <person name="Qingchun L."/>
            <person name="Dong Z."/>
            <person name="Zongwei Q."/>
            <person name="Jia Z."/>
            <person name="Duotao L."/>
        </authorList>
    </citation>
    <scope>NUCLEOTIDE SEQUENCE</scope>
    <source>
        <strain evidence="2">WLY-B-L2</strain>
    </source>
</reference>
<dbReference type="InterPro" id="IPR038656">
    <property type="entry name" value="Peptidase_G1_sf"/>
</dbReference>
<keyword evidence="1" id="KW-0732">Signal</keyword>
<protein>
    <submittedName>
        <fullName evidence="2">Peptidase A4 family protein</fullName>
    </submittedName>
</protein>
<dbReference type="RefSeq" id="WP_150355661.1">
    <property type="nucleotide sequence ID" value="NZ_JAJJPB010000015.1"/>
</dbReference>
<organism evidence="2 3">
    <name type="scientific">Clostridium aromativorans</name>
    <dbReference type="NCBI Taxonomy" id="2836848"/>
    <lineage>
        <taxon>Bacteria</taxon>
        <taxon>Bacillati</taxon>
        <taxon>Bacillota</taxon>
        <taxon>Clostridia</taxon>
        <taxon>Eubacteriales</taxon>
        <taxon>Clostridiaceae</taxon>
        <taxon>Clostridium</taxon>
    </lineage>
</organism>
<feature type="signal peptide" evidence="1">
    <location>
        <begin position="1"/>
        <end position="28"/>
    </location>
</feature>
<evidence type="ECO:0000313" key="3">
    <source>
        <dbReference type="Proteomes" id="UP001165422"/>
    </source>
</evidence>
<dbReference type="InterPro" id="IPR000250">
    <property type="entry name" value="Peptidase_G1"/>
</dbReference>
<comment type="caution">
    <text evidence="2">The sequence shown here is derived from an EMBL/GenBank/DDBJ whole genome shotgun (WGS) entry which is preliminary data.</text>
</comment>
<dbReference type="CDD" id="cd13426">
    <property type="entry name" value="Peptidase_G1"/>
    <property type="match status" value="1"/>
</dbReference>
<dbReference type="PANTHER" id="PTHR37536:SF1">
    <property type="entry name" value="ASPERGILLOPEPSIN, PUTAITVE (AFU_ORTHOLOGUE AFUA_7G01200)"/>
    <property type="match status" value="1"/>
</dbReference>